<evidence type="ECO:0000256" key="3">
    <source>
        <dbReference type="ARBA" id="ARBA00023125"/>
    </source>
</evidence>
<dbReference type="PANTHER" id="PTHR30055">
    <property type="entry name" value="HTH-TYPE TRANSCRIPTIONAL REGULATOR RUTR"/>
    <property type="match status" value="1"/>
</dbReference>
<evidence type="ECO:0000256" key="4">
    <source>
        <dbReference type="ARBA" id="ARBA00023163"/>
    </source>
</evidence>
<keyword evidence="3 5" id="KW-0238">DNA-binding</keyword>
<dbReference type="InterPro" id="IPR050109">
    <property type="entry name" value="HTH-type_TetR-like_transc_reg"/>
</dbReference>
<keyword evidence="8" id="KW-1185">Reference proteome</keyword>
<dbReference type="InterPro" id="IPR039538">
    <property type="entry name" value="BetI_C"/>
</dbReference>
<dbReference type="Gene3D" id="1.10.357.10">
    <property type="entry name" value="Tetracycline Repressor, domain 2"/>
    <property type="match status" value="1"/>
</dbReference>
<comment type="caution">
    <text evidence="7">The sequence shown here is derived from an EMBL/GenBank/DDBJ whole genome shotgun (WGS) entry which is preliminary data.</text>
</comment>
<sequence length="195" mass="20677">MGQRQDLLAGAKKCVAEKGYSRTTARDIVAVSGANLAAIGYHFGSKEALLNAAILDSFGEWGDAIERAMAEPHAGEPVDRLERFLAGFLAGSVERRATLVASVQAFAEAEFVPEVRQQLAESYEQGRRDFAAMLLGVEPDEVDDAGRKLGSLVLAIINGMVLQWLLAPEATPTAAEFAAAIRSLASSAARSPATM</sequence>
<dbReference type="InterPro" id="IPR036271">
    <property type="entry name" value="Tet_transcr_reg_TetR-rel_C_sf"/>
</dbReference>
<dbReference type="Proteomes" id="UP001589867">
    <property type="component" value="Unassembled WGS sequence"/>
</dbReference>
<evidence type="ECO:0000313" key="8">
    <source>
        <dbReference type="Proteomes" id="UP001589867"/>
    </source>
</evidence>
<dbReference type="RefSeq" id="WP_377252764.1">
    <property type="nucleotide sequence ID" value="NZ_JBHLUH010000039.1"/>
</dbReference>
<gene>
    <name evidence="7" type="ORF">ACFFIA_18840</name>
</gene>
<dbReference type="Pfam" id="PF00440">
    <property type="entry name" value="TetR_N"/>
    <property type="match status" value="1"/>
</dbReference>
<keyword evidence="4" id="KW-0804">Transcription</keyword>
<evidence type="ECO:0000256" key="1">
    <source>
        <dbReference type="ARBA" id="ARBA00022491"/>
    </source>
</evidence>
<dbReference type="InterPro" id="IPR001647">
    <property type="entry name" value="HTH_TetR"/>
</dbReference>
<feature type="domain" description="HTH tetR-type" evidence="6">
    <location>
        <begin position="1"/>
        <end position="61"/>
    </location>
</feature>
<dbReference type="InterPro" id="IPR009057">
    <property type="entry name" value="Homeodomain-like_sf"/>
</dbReference>
<dbReference type="SUPFAM" id="SSF48498">
    <property type="entry name" value="Tetracyclin repressor-like, C-terminal domain"/>
    <property type="match status" value="1"/>
</dbReference>
<dbReference type="Pfam" id="PF13977">
    <property type="entry name" value="TetR_C_6"/>
    <property type="match status" value="1"/>
</dbReference>
<keyword evidence="2" id="KW-0805">Transcription regulation</keyword>
<evidence type="ECO:0000313" key="7">
    <source>
        <dbReference type="EMBL" id="MFC0529718.1"/>
    </source>
</evidence>
<accession>A0ABV6M4V8</accession>
<keyword evidence="1" id="KW-0678">Repressor</keyword>
<dbReference type="PRINTS" id="PR00455">
    <property type="entry name" value="HTHTETR"/>
</dbReference>
<organism evidence="7 8">
    <name type="scientific">Phytohabitans kaempferiae</name>
    <dbReference type="NCBI Taxonomy" id="1620943"/>
    <lineage>
        <taxon>Bacteria</taxon>
        <taxon>Bacillati</taxon>
        <taxon>Actinomycetota</taxon>
        <taxon>Actinomycetes</taxon>
        <taxon>Micromonosporales</taxon>
        <taxon>Micromonosporaceae</taxon>
    </lineage>
</organism>
<dbReference type="EMBL" id="JBHLUH010000039">
    <property type="protein sequence ID" value="MFC0529718.1"/>
    <property type="molecule type" value="Genomic_DNA"/>
</dbReference>
<proteinExistence type="predicted"/>
<protein>
    <submittedName>
        <fullName evidence="7">TetR/AcrR family transcriptional regulator</fullName>
    </submittedName>
</protein>
<evidence type="ECO:0000256" key="5">
    <source>
        <dbReference type="PROSITE-ProRule" id="PRU00335"/>
    </source>
</evidence>
<dbReference type="SUPFAM" id="SSF46689">
    <property type="entry name" value="Homeodomain-like"/>
    <property type="match status" value="1"/>
</dbReference>
<dbReference type="PANTHER" id="PTHR30055:SF219">
    <property type="entry name" value="TRANSCRIPTIONAL REGULATORY PROTEIN"/>
    <property type="match status" value="1"/>
</dbReference>
<name>A0ABV6M4V8_9ACTN</name>
<dbReference type="PROSITE" id="PS50977">
    <property type="entry name" value="HTH_TETR_2"/>
    <property type="match status" value="1"/>
</dbReference>
<evidence type="ECO:0000259" key="6">
    <source>
        <dbReference type="PROSITE" id="PS50977"/>
    </source>
</evidence>
<reference evidence="7 8" key="1">
    <citation type="submission" date="2024-09" db="EMBL/GenBank/DDBJ databases">
        <authorList>
            <person name="Sun Q."/>
            <person name="Mori K."/>
        </authorList>
    </citation>
    <scope>NUCLEOTIDE SEQUENCE [LARGE SCALE GENOMIC DNA]</scope>
    <source>
        <strain evidence="7 8">TBRC 3947</strain>
    </source>
</reference>
<evidence type="ECO:0000256" key="2">
    <source>
        <dbReference type="ARBA" id="ARBA00023015"/>
    </source>
</evidence>
<feature type="DNA-binding region" description="H-T-H motif" evidence="5">
    <location>
        <begin position="24"/>
        <end position="43"/>
    </location>
</feature>